<proteinExistence type="predicted"/>
<feature type="domain" description="SnoaL-like" evidence="1">
    <location>
        <begin position="47"/>
        <end position="148"/>
    </location>
</feature>
<dbReference type="Pfam" id="PF12680">
    <property type="entry name" value="SnoaL_2"/>
    <property type="match status" value="1"/>
</dbReference>
<reference evidence="2" key="1">
    <citation type="journal article" date="2009" name="ISME J.">
        <title>Functional metagenomics reveals diverse beta-lactamases in a remote Alaskan soil.</title>
        <authorList>
            <person name="Allen H.K."/>
            <person name="Moe L.A."/>
            <person name="Rodbumrer J."/>
            <person name="Gaarder A."/>
            <person name="Handelsman J."/>
        </authorList>
    </citation>
    <scope>NUCLEOTIDE SEQUENCE</scope>
</reference>
<sequence>MLIQGARFRNNFWFVVGLLFVLTALKDTAMAQDSIEDRNRRAVQAGFDNWRSGTGSVFDLLAPDAKWTIVGHSAASKTYQTRQEFMDDVIRPFNARLSSRLVPTVRGVYADGNTVIVLWDGVAKARDGKAYENSYSWFLQMQGGRIVSATAFYDSIAFNDLWTRVKPVE</sequence>
<dbReference type="InterPro" id="IPR037401">
    <property type="entry name" value="SnoaL-like"/>
</dbReference>
<gene>
    <name evidence="2" type="ORF">AKSOIL_0017</name>
</gene>
<dbReference type="PANTHER" id="PTHR41252:SF1">
    <property type="entry name" value="BLR2505 PROTEIN"/>
    <property type="match status" value="1"/>
</dbReference>
<evidence type="ECO:0000259" key="1">
    <source>
        <dbReference type="Pfam" id="PF12680"/>
    </source>
</evidence>
<dbReference type="Gene3D" id="3.10.450.50">
    <property type="match status" value="1"/>
</dbReference>
<dbReference type="PANTHER" id="PTHR41252">
    <property type="entry name" value="BLR2505 PROTEIN"/>
    <property type="match status" value="1"/>
</dbReference>
<accession>C0INU4</accession>
<organism evidence="2">
    <name type="scientific">uncultured bacterium BLR5</name>
    <dbReference type="NCBI Taxonomy" id="506522"/>
    <lineage>
        <taxon>Bacteria</taxon>
        <taxon>environmental samples</taxon>
    </lineage>
</organism>
<dbReference type="AlphaFoldDB" id="C0INU4"/>
<dbReference type="SUPFAM" id="SSF54427">
    <property type="entry name" value="NTF2-like"/>
    <property type="match status" value="1"/>
</dbReference>
<dbReference type="EMBL" id="EU408358">
    <property type="protein sequence ID" value="ACN18073.1"/>
    <property type="molecule type" value="Genomic_DNA"/>
</dbReference>
<name>C0INU4_9BACT</name>
<evidence type="ECO:0000313" key="2">
    <source>
        <dbReference type="EMBL" id="ACN18073.1"/>
    </source>
</evidence>
<protein>
    <recommendedName>
        <fullName evidence="1">SnoaL-like domain-containing protein</fullName>
    </recommendedName>
</protein>
<dbReference type="InterPro" id="IPR032710">
    <property type="entry name" value="NTF2-like_dom_sf"/>
</dbReference>